<feature type="transmembrane region" description="Helical" evidence="9">
    <location>
        <begin position="110"/>
        <end position="126"/>
    </location>
</feature>
<keyword evidence="6 12" id="KW-0418">Kinase</keyword>
<evidence type="ECO:0000256" key="8">
    <source>
        <dbReference type="ARBA" id="ARBA00023012"/>
    </source>
</evidence>
<evidence type="ECO:0000313" key="13">
    <source>
        <dbReference type="Proteomes" id="UP001262835"/>
    </source>
</evidence>
<proteinExistence type="predicted"/>
<keyword evidence="9" id="KW-0472">Membrane</keyword>
<feature type="transmembrane region" description="Helical" evidence="9">
    <location>
        <begin position="62"/>
        <end position="81"/>
    </location>
</feature>
<dbReference type="InterPro" id="IPR036890">
    <property type="entry name" value="HATPase_C_sf"/>
</dbReference>
<dbReference type="Proteomes" id="UP001262835">
    <property type="component" value="Unassembled WGS sequence"/>
</dbReference>
<keyword evidence="8" id="KW-0902">Two-component regulatory system</keyword>
<dbReference type="Gene3D" id="1.20.5.1930">
    <property type="match status" value="1"/>
</dbReference>
<dbReference type="SUPFAM" id="SSF55874">
    <property type="entry name" value="ATPase domain of HSP90 chaperone/DNA topoisomerase II/histidine kinase"/>
    <property type="match status" value="1"/>
</dbReference>
<evidence type="ECO:0000256" key="1">
    <source>
        <dbReference type="ARBA" id="ARBA00000085"/>
    </source>
</evidence>
<accession>A0ABU3GLW3</accession>
<keyword evidence="9" id="KW-1133">Transmembrane helix</keyword>
<evidence type="ECO:0000256" key="2">
    <source>
        <dbReference type="ARBA" id="ARBA00012438"/>
    </source>
</evidence>
<dbReference type="CDD" id="cd16917">
    <property type="entry name" value="HATPase_UhpB-NarQ-NarX-like"/>
    <property type="match status" value="1"/>
</dbReference>
<keyword evidence="9" id="KW-0812">Transmembrane</keyword>
<dbReference type="GO" id="GO:0016301">
    <property type="term" value="F:kinase activity"/>
    <property type="evidence" value="ECO:0007669"/>
    <property type="project" value="UniProtKB-KW"/>
</dbReference>
<dbReference type="EC" id="2.7.13.3" evidence="2"/>
<evidence type="ECO:0000256" key="6">
    <source>
        <dbReference type="ARBA" id="ARBA00022777"/>
    </source>
</evidence>
<feature type="transmembrane region" description="Helical" evidence="9">
    <location>
        <begin position="165"/>
        <end position="189"/>
    </location>
</feature>
<evidence type="ECO:0000256" key="5">
    <source>
        <dbReference type="ARBA" id="ARBA00022741"/>
    </source>
</evidence>
<keyword evidence="4" id="KW-0808">Transferase</keyword>
<protein>
    <recommendedName>
        <fullName evidence="2">histidine kinase</fullName>
        <ecNumber evidence="2">2.7.13.3</ecNumber>
    </recommendedName>
</protein>
<feature type="transmembrane region" description="Helical" evidence="9">
    <location>
        <begin position="88"/>
        <end position="104"/>
    </location>
</feature>
<dbReference type="Pfam" id="PF07730">
    <property type="entry name" value="HisKA_3"/>
    <property type="match status" value="1"/>
</dbReference>
<feature type="domain" description="Histidine kinase/HSP90-like ATPase" evidence="10">
    <location>
        <begin position="332"/>
        <end position="418"/>
    </location>
</feature>
<evidence type="ECO:0000256" key="7">
    <source>
        <dbReference type="ARBA" id="ARBA00022840"/>
    </source>
</evidence>
<keyword evidence="7" id="KW-0067">ATP-binding</keyword>
<evidence type="ECO:0000313" key="12">
    <source>
        <dbReference type="EMBL" id="MDT3331697.1"/>
    </source>
</evidence>
<evidence type="ECO:0000259" key="10">
    <source>
        <dbReference type="Pfam" id="PF02518"/>
    </source>
</evidence>
<keyword evidence="5" id="KW-0547">Nucleotide-binding</keyword>
<name>A0ABU3GLW3_9MICO</name>
<organism evidence="12 13">
    <name type="scientific">Microbacterium aquilitoris</name>
    <dbReference type="NCBI Taxonomy" id="3067307"/>
    <lineage>
        <taxon>Bacteria</taxon>
        <taxon>Bacillati</taxon>
        <taxon>Actinomycetota</taxon>
        <taxon>Actinomycetes</taxon>
        <taxon>Micrococcales</taxon>
        <taxon>Microbacteriaceae</taxon>
        <taxon>Microbacterium</taxon>
    </lineage>
</organism>
<dbReference type="InterPro" id="IPR050482">
    <property type="entry name" value="Sensor_HK_TwoCompSys"/>
</dbReference>
<evidence type="ECO:0000256" key="9">
    <source>
        <dbReference type="SAM" id="Phobius"/>
    </source>
</evidence>
<dbReference type="PANTHER" id="PTHR24421:SF10">
    <property type="entry name" value="NITRATE_NITRITE SENSOR PROTEIN NARQ"/>
    <property type="match status" value="1"/>
</dbReference>
<evidence type="ECO:0000256" key="4">
    <source>
        <dbReference type="ARBA" id="ARBA00022679"/>
    </source>
</evidence>
<keyword evidence="3" id="KW-0597">Phosphoprotein</keyword>
<reference evidence="12 13" key="1">
    <citation type="submission" date="2023-08" db="EMBL/GenBank/DDBJ databases">
        <title>Microbacterium aquilitoris sp. nov. and Microbacterium gwkjibeachense sp. nov., isolated from beach.</title>
        <authorList>
            <person name="Lee S.D."/>
            <person name="Yang H."/>
            <person name="Kim I."/>
        </authorList>
    </citation>
    <scope>NUCLEOTIDE SEQUENCE [LARGE SCALE GENOMIC DNA]</scope>
    <source>
        <strain evidence="12 13">KSW-18</strain>
    </source>
</reference>
<sequence length="426" mass="43829">MTSPPLVTTDTANSHIALQGSARASWFFVVAVFLTTVVQALVSPTVALLEGGQPWPLPVPVGAVYVLLTLGCAVQAGVLFLSQRLPRSTIVVVVGIHLALATGLSVPTWLMGMSLPISVAIFLAATRLAAARAIAWCVVVILAESVVLLWWVMTTGASLTAAVGWMAAQVVSMAAPAVGGTALGLWWSVKARRMRVARQQAELAAREHDDRVADAQRRERARIAQELHDIAGQHLAGLITLADAALKVAPTHAGQALALMQDVRDEGRFAAAGLAGALADLRAGDVGPSDATQDLRHLEELVGFWRARGVAVALTATGDLDSLPAVVSATAFRCTQEALTNAAKHAPGAPVDVRISRNADSIAVTVSNGPAVPVGDLSGIGLGWGLGGIRERVEILGGSFSAGADAGGGWTLAVGIPVASDEGTAP</sequence>
<keyword evidence="13" id="KW-1185">Reference proteome</keyword>
<dbReference type="EMBL" id="JAUZVT010000003">
    <property type="protein sequence ID" value="MDT3331697.1"/>
    <property type="molecule type" value="Genomic_DNA"/>
</dbReference>
<evidence type="ECO:0000259" key="11">
    <source>
        <dbReference type="Pfam" id="PF07730"/>
    </source>
</evidence>
<gene>
    <name evidence="12" type="ORF">Q9S78_13585</name>
</gene>
<comment type="caution">
    <text evidence="12">The sequence shown here is derived from an EMBL/GenBank/DDBJ whole genome shotgun (WGS) entry which is preliminary data.</text>
</comment>
<dbReference type="InterPro" id="IPR011712">
    <property type="entry name" value="Sig_transdc_His_kin_sub3_dim/P"/>
</dbReference>
<feature type="transmembrane region" description="Helical" evidence="9">
    <location>
        <begin position="24"/>
        <end position="42"/>
    </location>
</feature>
<dbReference type="Gene3D" id="3.30.565.10">
    <property type="entry name" value="Histidine kinase-like ATPase, C-terminal domain"/>
    <property type="match status" value="1"/>
</dbReference>
<feature type="transmembrane region" description="Helical" evidence="9">
    <location>
        <begin position="133"/>
        <end position="153"/>
    </location>
</feature>
<dbReference type="PANTHER" id="PTHR24421">
    <property type="entry name" value="NITRATE/NITRITE SENSOR PROTEIN NARX-RELATED"/>
    <property type="match status" value="1"/>
</dbReference>
<dbReference type="RefSeq" id="WP_020098620.1">
    <property type="nucleotide sequence ID" value="NZ_JAUZVT010000003.1"/>
</dbReference>
<feature type="domain" description="Signal transduction histidine kinase subgroup 3 dimerisation and phosphoacceptor" evidence="11">
    <location>
        <begin position="219"/>
        <end position="283"/>
    </location>
</feature>
<comment type="catalytic activity">
    <reaction evidence="1">
        <text>ATP + protein L-histidine = ADP + protein N-phospho-L-histidine.</text>
        <dbReference type="EC" id="2.7.13.3"/>
    </reaction>
</comment>
<dbReference type="Pfam" id="PF02518">
    <property type="entry name" value="HATPase_c"/>
    <property type="match status" value="1"/>
</dbReference>
<dbReference type="InterPro" id="IPR003594">
    <property type="entry name" value="HATPase_dom"/>
</dbReference>
<evidence type="ECO:0000256" key="3">
    <source>
        <dbReference type="ARBA" id="ARBA00022553"/>
    </source>
</evidence>